<dbReference type="GO" id="GO:0000976">
    <property type="term" value="F:transcription cis-regulatory region binding"/>
    <property type="evidence" value="ECO:0007669"/>
    <property type="project" value="TreeGrafter"/>
</dbReference>
<gene>
    <name evidence="6" type="ORF">LKD81_16560</name>
</gene>
<proteinExistence type="predicted"/>
<dbReference type="RefSeq" id="WP_308454980.1">
    <property type="nucleotide sequence ID" value="NZ_JAJEQR010000078.1"/>
</dbReference>
<feature type="DNA-binding region" description="OmpR/PhoB-type" evidence="4">
    <location>
        <begin position="38"/>
        <end position="137"/>
    </location>
</feature>
<evidence type="ECO:0000256" key="4">
    <source>
        <dbReference type="PROSITE-ProRule" id="PRU01091"/>
    </source>
</evidence>
<dbReference type="Proteomes" id="UP001198182">
    <property type="component" value="Unassembled WGS sequence"/>
</dbReference>
<dbReference type="EMBL" id="JAJEQR010000078">
    <property type="protein sequence ID" value="MCC2232580.1"/>
    <property type="molecule type" value="Genomic_DNA"/>
</dbReference>
<reference evidence="6" key="1">
    <citation type="submission" date="2021-10" db="EMBL/GenBank/DDBJ databases">
        <title>Anaerobic single-cell dispensing facilitates the cultivation of human gut bacteria.</title>
        <authorList>
            <person name="Afrizal A."/>
        </authorList>
    </citation>
    <scope>NUCLEOTIDE SEQUENCE</scope>
    <source>
        <strain evidence="6">CLA-AA-H215</strain>
    </source>
</reference>
<name>A0AAE3EEA5_9FIRM</name>
<evidence type="ECO:0000256" key="2">
    <source>
        <dbReference type="ARBA" id="ARBA00023012"/>
    </source>
</evidence>
<sequence>MGKMLLLSFENSEDDVISEILSILENKQMKIYENRNMKKCLEFQGLTINAEKRLAVKGNKEIEFTFTEFEILLLLAQNAGMVFSKEKIYNIVWKEPYFGDYNIVMSHIRNLRGKIEDNPSKPIYIQTVWGVGYRFNKNLSSGL</sequence>
<evidence type="ECO:0000313" key="7">
    <source>
        <dbReference type="Proteomes" id="UP001198182"/>
    </source>
</evidence>
<dbReference type="PANTHER" id="PTHR48111:SF40">
    <property type="entry name" value="PHOSPHATE REGULON TRANSCRIPTIONAL REGULATORY PROTEIN PHOB"/>
    <property type="match status" value="1"/>
</dbReference>
<keyword evidence="7" id="KW-1185">Reference proteome</keyword>
<dbReference type="InterPro" id="IPR001867">
    <property type="entry name" value="OmpR/PhoB-type_DNA-bd"/>
</dbReference>
<dbReference type="CDD" id="cd00383">
    <property type="entry name" value="trans_reg_C"/>
    <property type="match status" value="1"/>
</dbReference>
<dbReference type="SUPFAM" id="SSF46894">
    <property type="entry name" value="C-terminal effector domain of the bipartite response regulators"/>
    <property type="match status" value="1"/>
</dbReference>
<dbReference type="InterPro" id="IPR016032">
    <property type="entry name" value="Sig_transdc_resp-reg_C-effctor"/>
</dbReference>
<dbReference type="InterPro" id="IPR036388">
    <property type="entry name" value="WH-like_DNA-bd_sf"/>
</dbReference>
<keyword evidence="2" id="KW-0902">Two-component regulatory system</keyword>
<keyword evidence="1" id="KW-0597">Phosphoprotein</keyword>
<evidence type="ECO:0000313" key="6">
    <source>
        <dbReference type="EMBL" id="MCC2232580.1"/>
    </source>
</evidence>
<dbReference type="PANTHER" id="PTHR48111">
    <property type="entry name" value="REGULATOR OF RPOS"/>
    <property type="match status" value="1"/>
</dbReference>
<dbReference type="GO" id="GO:0006355">
    <property type="term" value="P:regulation of DNA-templated transcription"/>
    <property type="evidence" value="ECO:0007669"/>
    <property type="project" value="InterPro"/>
</dbReference>
<dbReference type="PROSITE" id="PS51755">
    <property type="entry name" value="OMPR_PHOB"/>
    <property type="match status" value="1"/>
</dbReference>
<keyword evidence="3 4" id="KW-0238">DNA-binding</keyword>
<dbReference type="InterPro" id="IPR039420">
    <property type="entry name" value="WalR-like"/>
</dbReference>
<dbReference type="GO" id="GO:0005829">
    <property type="term" value="C:cytosol"/>
    <property type="evidence" value="ECO:0007669"/>
    <property type="project" value="TreeGrafter"/>
</dbReference>
<comment type="caution">
    <text evidence="6">The sequence shown here is derived from an EMBL/GenBank/DDBJ whole genome shotgun (WGS) entry which is preliminary data.</text>
</comment>
<organism evidence="6 7">
    <name type="scientific">Hominifimenecus microfluidus</name>
    <dbReference type="NCBI Taxonomy" id="2885348"/>
    <lineage>
        <taxon>Bacteria</taxon>
        <taxon>Bacillati</taxon>
        <taxon>Bacillota</taxon>
        <taxon>Clostridia</taxon>
        <taxon>Lachnospirales</taxon>
        <taxon>Lachnospiraceae</taxon>
        <taxon>Hominifimenecus</taxon>
    </lineage>
</organism>
<evidence type="ECO:0000259" key="5">
    <source>
        <dbReference type="PROSITE" id="PS51755"/>
    </source>
</evidence>
<dbReference type="Pfam" id="PF00486">
    <property type="entry name" value="Trans_reg_C"/>
    <property type="match status" value="1"/>
</dbReference>
<feature type="domain" description="OmpR/PhoB-type" evidence="5">
    <location>
        <begin position="38"/>
        <end position="137"/>
    </location>
</feature>
<evidence type="ECO:0000256" key="3">
    <source>
        <dbReference type="ARBA" id="ARBA00023125"/>
    </source>
</evidence>
<dbReference type="SMART" id="SM00862">
    <property type="entry name" value="Trans_reg_C"/>
    <property type="match status" value="1"/>
</dbReference>
<dbReference type="GO" id="GO:0000156">
    <property type="term" value="F:phosphorelay response regulator activity"/>
    <property type="evidence" value="ECO:0007669"/>
    <property type="project" value="TreeGrafter"/>
</dbReference>
<evidence type="ECO:0000256" key="1">
    <source>
        <dbReference type="ARBA" id="ARBA00022553"/>
    </source>
</evidence>
<dbReference type="AlphaFoldDB" id="A0AAE3EEA5"/>
<protein>
    <submittedName>
        <fullName evidence="6">Winged helix-turn-helix domain-containing protein</fullName>
    </submittedName>
</protein>
<accession>A0AAE3EEA5</accession>
<dbReference type="FunFam" id="1.10.10.10:FF:000018">
    <property type="entry name" value="DNA-binding response regulator ResD"/>
    <property type="match status" value="1"/>
</dbReference>
<dbReference type="Gene3D" id="1.10.10.10">
    <property type="entry name" value="Winged helix-like DNA-binding domain superfamily/Winged helix DNA-binding domain"/>
    <property type="match status" value="1"/>
</dbReference>
<dbReference type="GO" id="GO:0032993">
    <property type="term" value="C:protein-DNA complex"/>
    <property type="evidence" value="ECO:0007669"/>
    <property type="project" value="TreeGrafter"/>
</dbReference>